<dbReference type="Proteomes" id="UP000054217">
    <property type="component" value="Unassembled WGS sequence"/>
</dbReference>
<organism evidence="1 2">
    <name type="scientific">Pisolithus tinctorius Marx 270</name>
    <dbReference type="NCBI Taxonomy" id="870435"/>
    <lineage>
        <taxon>Eukaryota</taxon>
        <taxon>Fungi</taxon>
        <taxon>Dikarya</taxon>
        <taxon>Basidiomycota</taxon>
        <taxon>Agaricomycotina</taxon>
        <taxon>Agaricomycetes</taxon>
        <taxon>Agaricomycetidae</taxon>
        <taxon>Boletales</taxon>
        <taxon>Sclerodermatineae</taxon>
        <taxon>Pisolithaceae</taxon>
        <taxon>Pisolithus</taxon>
    </lineage>
</organism>
<name>A0A0C3NHE5_PISTI</name>
<accession>A0A0C3NHE5</accession>
<proteinExistence type="predicted"/>
<evidence type="ECO:0000313" key="1">
    <source>
        <dbReference type="EMBL" id="KIN94848.1"/>
    </source>
</evidence>
<gene>
    <name evidence="1" type="ORF">M404DRAFT_367980</name>
</gene>
<reference evidence="1 2" key="1">
    <citation type="submission" date="2014-04" db="EMBL/GenBank/DDBJ databases">
        <authorList>
            <consortium name="DOE Joint Genome Institute"/>
            <person name="Kuo A."/>
            <person name="Kohler A."/>
            <person name="Costa M.D."/>
            <person name="Nagy L.G."/>
            <person name="Floudas D."/>
            <person name="Copeland A."/>
            <person name="Barry K.W."/>
            <person name="Cichocki N."/>
            <person name="Veneault-Fourrey C."/>
            <person name="LaButti K."/>
            <person name="Lindquist E.A."/>
            <person name="Lipzen A."/>
            <person name="Lundell T."/>
            <person name="Morin E."/>
            <person name="Murat C."/>
            <person name="Sun H."/>
            <person name="Tunlid A."/>
            <person name="Henrissat B."/>
            <person name="Grigoriev I.V."/>
            <person name="Hibbett D.S."/>
            <person name="Martin F."/>
            <person name="Nordberg H.P."/>
            <person name="Cantor M.N."/>
            <person name="Hua S.X."/>
        </authorList>
    </citation>
    <scope>NUCLEOTIDE SEQUENCE [LARGE SCALE GENOMIC DNA]</scope>
    <source>
        <strain evidence="1 2">Marx 270</strain>
    </source>
</reference>
<dbReference type="EMBL" id="KN832083">
    <property type="protein sequence ID" value="KIN94848.1"/>
    <property type="molecule type" value="Genomic_DNA"/>
</dbReference>
<dbReference type="InParanoid" id="A0A0C3NHE5"/>
<keyword evidence="2" id="KW-1185">Reference proteome</keyword>
<reference evidence="2" key="2">
    <citation type="submission" date="2015-01" db="EMBL/GenBank/DDBJ databases">
        <title>Evolutionary Origins and Diversification of the Mycorrhizal Mutualists.</title>
        <authorList>
            <consortium name="DOE Joint Genome Institute"/>
            <consortium name="Mycorrhizal Genomics Consortium"/>
            <person name="Kohler A."/>
            <person name="Kuo A."/>
            <person name="Nagy L.G."/>
            <person name="Floudas D."/>
            <person name="Copeland A."/>
            <person name="Barry K.W."/>
            <person name="Cichocki N."/>
            <person name="Veneault-Fourrey C."/>
            <person name="LaButti K."/>
            <person name="Lindquist E.A."/>
            <person name="Lipzen A."/>
            <person name="Lundell T."/>
            <person name="Morin E."/>
            <person name="Murat C."/>
            <person name="Riley R."/>
            <person name="Ohm R."/>
            <person name="Sun H."/>
            <person name="Tunlid A."/>
            <person name="Henrissat B."/>
            <person name="Grigoriev I.V."/>
            <person name="Hibbett D.S."/>
            <person name="Martin F."/>
        </authorList>
    </citation>
    <scope>NUCLEOTIDE SEQUENCE [LARGE SCALE GENOMIC DNA]</scope>
    <source>
        <strain evidence="2">Marx 270</strain>
    </source>
</reference>
<dbReference type="HOGENOM" id="CLU_3069658_0_0_1"/>
<evidence type="ECO:0000313" key="2">
    <source>
        <dbReference type="Proteomes" id="UP000054217"/>
    </source>
</evidence>
<protein>
    <submittedName>
        <fullName evidence="1">Uncharacterized protein</fullName>
    </submittedName>
</protein>
<dbReference type="AlphaFoldDB" id="A0A0C3NHE5"/>
<sequence length="53" mass="6134">MPTLSCKARHTHLTKDTDLRRLNFSFAIFPSTFQAVQTFTRNTTCLCFHDLSL</sequence>